<keyword evidence="3" id="KW-1185">Reference proteome</keyword>
<dbReference type="AlphaFoldDB" id="J3L1V8"/>
<evidence type="ECO:0000313" key="3">
    <source>
        <dbReference type="Proteomes" id="UP000006038"/>
    </source>
</evidence>
<dbReference type="EnsemblPlants" id="OB01G32140.1">
    <property type="protein sequence ID" value="OB01G32140.1"/>
    <property type="gene ID" value="OB01G32140"/>
</dbReference>
<dbReference type="HOGENOM" id="CLU_2350100_0_0_1"/>
<reference evidence="2" key="1">
    <citation type="journal article" date="2013" name="Nat. Commun.">
        <title>Whole-genome sequencing of Oryza brachyantha reveals mechanisms underlying Oryza genome evolution.</title>
        <authorList>
            <person name="Chen J."/>
            <person name="Huang Q."/>
            <person name="Gao D."/>
            <person name="Wang J."/>
            <person name="Lang Y."/>
            <person name="Liu T."/>
            <person name="Li B."/>
            <person name="Bai Z."/>
            <person name="Luis Goicoechea J."/>
            <person name="Liang C."/>
            <person name="Chen C."/>
            <person name="Zhang W."/>
            <person name="Sun S."/>
            <person name="Liao Y."/>
            <person name="Zhang X."/>
            <person name="Yang L."/>
            <person name="Song C."/>
            <person name="Wang M."/>
            <person name="Shi J."/>
            <person name="Liu G."/>
            <person name="Liu J."/>
            <person name="Zhou H."/>
            <person name="Zhou W."/>
            <person name="Yu Q."/>
            <person name="An N."/>
            <person name="Chen Y."/>
            <person name="Cai Q."/>
            <person name="Wang B."/>
            <person name="Liu B."/>
            <person name="Min J."/>
            <person name="Huang Y."/>
            <person name="Wu H."/>
            <person name="Li Z."/>
            <person name="Zhang Y."/>
            <person name="Yin Y."/>
            <person name="Song W."/>
            <person name="Jiang J."/>
            <person name="Jackson S.A."/>
            <person name="Wing R.A."/>
            <person name="Wang J."/>
            <person name="Chen M."/>
        </authorList>
    </citation>
    <scope>NUCLEOTIDE SEQUENCE [LARGE SCALE GENOMIC DNA]</scope>
    <source>
        <strain evidence="2">cv. IRGC 101232</strain>
    </source>
</reference>
<protein>
    <submittedName>
        <fullName evidence="2">Uncharacterized protein</fullName>
    </submittedName>
</protein>
<name>J3L1V8_ORYBR</name>
<organism evidence="2">
    <name type="scientific">Oryza brachyantha</name>
    <name type="common">malo sina</name>
    <dbReference type="NCBI Taxonomy" id="4533"/>
    <lineage>
        <taxon>Eukaryota</taxon>
        <taxon>Viridiplantae</taxon>
        <taxon>Streptophyta</taxon>
        <taxon>Embryophyta</taxon>
        <taxon>Tracheophyta</taxon>
        <taxon>Spermatophyta</taxon>
        <taxon>Magnoliopsida</taxon>
        <taxon>Liliopsida</taxon>
        <taxon>Poales</taxon>
        <taxon>Poaceae</taxon>
        <taxon>BOP clade</taxon>
        <taxon>Oryzoideae</taxon>
        <taxon>Oryzeae</taxon>
        <taxon>Oryzinae</taxon>
        <taxon>Oryza</taxon>
    </lineage>
</organism>
<reference evidence="2" key="2">
    <citation type="submission" date="2013-04" db="UniProtKB">
        <authorList>
            <consortium name="EnsemblPlants"/>
        </authorList>
    </citation>
    <scope>IDENTIFICATION</scope>
</reference>
<accession>J3L1V8</accession>
<feature type="compositionally biased region" description="Acidic residues" evidence="1">
    <location>
        <begin position="1"/>
        <end position="10"/>
    </location>
</feature>
<evidence type="ECO:0000256" key="1">
    <source>
        <dbReference type="SAM" id="MobiDB-lite"/>
    </source>
</evidence>
<sequence length="97" mass="10330">MEMEMEMEMEEQQKQQKQAVDTNNVAGGDRRSRGCTQSGLRVLASLSLLPGGDDGGHAAQPRRLAAVARVDCLLLYLWAYHVTQNLTAGSGAAAGVA</sequence>
<dbReference type="Gramene" id="OB01G32140.1">
    <property type="protein sequence ID" value="OB01G32140.1"/>
    <property type="gene ID" value="OB01G32140"/>
</dbReference>
<evidence type="ECO:0000313" key="2">
    <source>
        <dbReference type="EnsemblPlants" id="OB01G32140.1"/>
    </source>
</evidence>
<feature type="region of interest" description="Disordered" evidence="1">
    <location>
        <begin position="1"/>
        <end position="33"/>
    </location>
</feature>
<proteinExistence type="predicted"/>
<dbReference type="Proteomes" id="UP000006038">
    <property type="component" value="Chromosome 1"/>
</dbReference>